<dbReference type="EMBL" id="CP022022">
    <property type="protein sequence ID" value="ASF42366.1"/>
    <property type="molecule type" value="Genomic_DNA"/>
</dbReference>
<proteinExistence type="predicted"/>
<evidence type="ECO:0000313" key="1">
    <source>
        <dbReference type="EMBL" id="ASF42366.1"/>
    </source>
</evidence>
<accession>A0A1Z4BM47</accession>
<dbReference type="RefSeq" id="WP_088593527.1">
    <property type="nucleotide sequence ID" value="NZ_CP022022.1"/>
</dbReference>
<name>A0A1Z4BM47_9FLAO</name>
<sequence>MKHLLFTLICLVNTSFAQKIDFFEKLDFKDLVFYRKEISFAMQITGNTEKSCKGNFKISSNTYEIENCTLSEQEPTNIKDINQIKELLKFAVRTSNAMYSSLYQYDAHNKGKFKTSYVSDNTWKLTCADKATREMMQLSKNDKCYFMVTLNEKGYITQIKSVIEGRREDIVHYTTQYLSPEDAEALGGAMGKLFVGNTLVAFFTDIEGKFLDKQTGNTLHFQLKTNPL</sequence>
<gene>
    <name evidence="1" type="ORF">CBG49_04330</name>
</gene>
<protein>
    <submittedName>
        <fullName evidence="1">Uncharacterized protein</fullName>
    </submittedName>
</protein>
<organism evidence="1 2">
    <name type="scientific">Capnocytophaga endodontalis</name>
    <dbReference type="NCBI Taxonomy" id="2708117"/>
    <lineage>
        <taxon>Bacteria</taxon>
        <taxon>Pseudomonadati</taxon>
        <taxon>Bacteroidota</taxon>
        <taxon>Flavobacteriia</taxon>
        <taxon>Flavobacteriales</taxon>
        <taxon>Flavobacteriaceae</taxon>
        <taxon>Capnocytophaga</taxon>
    </lineage>
</organism>
<dbReference type="KEGG" id="capn:CBG49_04330"/>
<dbReference type="Proteomes" id="UP000197007">
    <property type="component" value="Chromosome"/>
</dbReference>
<keyword evidence="2" id="KW-1185">Reference proteome</keyword>
<evidence type="ECO:0000313" key="2">
    <source>
        <dbReference type="Proteomes" id="UP000197007"/>
    </source>
</evidence>
<dbReference type="AlphaFoldDB" id="A0A1Z4BM47"/>
<reference evidence="2" key="1">
    <citation type="submission" date="2017-06" db="EMBL/GenBank/DDBJ databases">
        <title>Complete genome sequence of Capnocytophaga sp. KCOM 1579 (=ChDC OS43) isolated from a human refractory periapical abscess lesion.</title>
        <authorList>
            <person name="Kook J.-K."/>
            <person name="Park S.-N."/>
            <person name="Lim Y.K."/>
            <person name="Roh H."/>
        </authorList>
    </citation>
    <scope>NUCLEOTIDE SEQUENCE [LARGE SCALE GENOMIC DNA]</scope>
    <source>
        <strain evidence="2">ChDC OS43</strain>
    </source>
</reference>